<dbReference type="InterPro" id="IPR000725">
    <property type="entry name" value="Olfact_rcpt"/>
</dbReference>
<keyword evidence="9 11" id="KW-0675">Receptor</keyword>
<evidence type="ECO:0000256" key="11">
    <source>
        <dbReference type="RuleBase" id="RU000688"/>
    </source>
</evidence>
<dbReference type="GO" id="GO:0005886">
    <property type="term" value="C:plasma membrane"/>
    <property type="evidence" value="ECO:0007669"/>
    <property type="project" value="UniProtKB-SubCell"/>
</dbReference>
<reference evidence="15" key="1">
    <citation type="submission" date="2011-03" db="EMBL/GenBank/DDBJ databases">
        <title>Version 3 of the genome sequence of Otolemur garnettii (Bushbaby).</title>
        <authorList>
            <consortium name="The Broad Institute Genome Sequencing Platform"/>
            <person name="Di Palma F."/>
            <person name="Johnson J."/>
            <person name="Lander E.S."/>
            <person name="Lindblad-Toh K."/>
            <person name="Jaffe D.B."/>
            <person name="Gnerre S."/>
            <person name="MacCallum I."/>
            <person name="Przybylski D."/>
            <person name="Ribeiro F.J."/>
            <person name="Burton J.N."/>
            <person name="Walker B.J."/>
            <person name="Sharpe T."/>
            <person name="Hall G."/>
        </authorList>
    </citation>
    <scope>NUCLEOTIDE SEQUENCE [LARGE SCALE GENOMIC DNA]</scope>
</reference>
<dbReference type="EMBL" id="AAQR03130574">
    <property type="status" value="NOT_ANNOTATED_CDS"/>
    <property type="molecule type" value="Genomic_DNA"/>
</dbReference>
<dbReference type="PROSITE" id="PS00237">
    <property type="entry name" value="G_PROTEIN_RECEP_F1_1"/>
    <property type="match status" value="1"/>
</dbReference>
<evidence type="ECO:0000256" key="3">
    <source>
        <dbReference type="ARBA" id="ARBA00022606"/>
    </source>
</evidence>
<accession>H0XPE4</accession>
<evidence type="ECO:0000256" key="7">
    <source>
        <dbReference type="ARBA" id="ARBA00023040"/>
    </source>
</evidence>
<feature type="transmembrane region" description="Helical" evidence="12">
    <location>
        <begin position="111"/>
        <end position="133"/>
    </location>
</feature>
<feature type="transmembrane region" description="Helical" evidence="12">
    <location>
        <begin position="153"/>
        <end position="171"/>
    </location>
</feature>
<keyword evidence="6 12" id="KW-1133">Transmembrane helix</keyword>
<comment type="subcellular location">
    <subcellularLocation>
        <location evidence="1 12">Cell membrane</location>
        <topology evidence="1 12">Multi-pass membrane protein</topology>
    </subcellularLocation>
</comment>
<name>H0XPE4_OTOGA</name>
<evidence type="ECO:0000313" key="14">
    <source>
        <dbReference type="Ensembl" id="ENSOGAP00000017985.1"/>
    </source>
</evidence>
<dbReference type="eggNOG" id="ENOG502T9KP">
    <property type="taxonomic scope" value="Eukaryota"/>
</dbReference>
<evidence type="ECO:0000256" key="10">
    <source>
        <dbReference type="ARBA" id="ARBA00023224"/>
    </source>
</evidence>
<evidence type="ECO:0000256" key="2">
    <source>
        <dbReference type="ARBA" id="ARBA00022475"/>
    </source>
</evidence>
<dbReference type="STRING" id="30611.ENSOGAP00000017985"/>
<dbReference type="FunCoup" id="H0XPE4">
    <property type="interactions" value="427"/>
</dbReference>
<evidence type="ECO:0000256" key="1">
    <source>
        <dbReference type="ARBA" id="ARBA00004651"/>
    </source>
</evidence>
<feature type="transmembrane region" description="Helical" evidence="12">
    <location>
        <begin position="38"/>
        <end position="61"/>
    </location>
</feature>
<reference evidence="14" key="3">
    <citation type="submission" date="2025-09" db="UniProtKB">
        <authorList>
            <consortium name="Ensembl"/>
        </authorList>
    </citation>
    <scope>IDENTIFICATION</scope>
</reference>
<dbReference type="GO" id="GO:0004984">
    <property type="term" value="F:olfactory receptor activity"/>
    <property type="evidence" value="ECO:0007669"/>
    <property type="project" value="InterPro"/>
</dbReference>
<dbReference type="Ensembl" id="ENSOGAT00000030738.1">
    <property type="protein sequence ID" value="ENSOGAP00000017985.1"/>
    <property type="gene ID" value="ENSOGAG00000032380.1"/>
</dbReference>
<dbReference type="PRINTS" id="PR00237">
    <property type="entry name" value="GPCRRHODOPSN"/>
</dbReference>
<keyword evidence="2 12" id="KW-1003">Cell membrane</keyword>
<dbReference type="Proteomes" id="UP000005225">
    <property type="component" value="Unassembled WGS sequence"/>
</dbReference>
<dbReference type="OMA" id="KKNMILY"/>
<keyword evidence="10 11" id="KW-0807">Transducer</keyword>
<dbReference type="SUPFAM" id="SSF81321">
    <property type="entry name" value="Family A G protein-coupled receptor-like"/>
    <property type="match status" value="1"/>
</dbReference>
<feature type="transmembrane region" description="Helical" evidence="12">
    <location>
        <begin position="73"/>
        <end position="91"/>
    </location>
</feature>
<dbReference type="Gene3D" id="1.20.1070.10">
    <property type="entry name" value="Rhodopsin 7-helix transmembrane proteins"/>
    <property type="match status" value="1"/>
</dbReference>
<dbReference type="FunFam" id="1.20.1070.10:FF:000004">
    <property type="entry name" value="Olfactory receptor"/>
    <property type="match status" value="1"/>
</dbReference>
<organism evidence="14 15">
    <name type="scientific">Otolemur garnettii</name>
    <name type="common">Small-eared galago</name>
    <name type="synonym">Garnett's greater bushbaby</name>
    <dbReference type="NCBI Taxonomy" id="30611"/>
    <lineage>
        <taxon>Eukaryota</taxon>
        <taxon>Metazoa</taxon>
        <taxon>Chordata</taxon>
        <taxon>Craniata</taxon>
        <taxon>Vertebrata</taxon>
        <taxon>Euteleostomi</taxon>
        <taxon>Mammalia</taxon>
        <taxon>Eutheria</taxon>
        <taxon>Euarchontoglires</taxon>
        <taxon>Primates</taxon>
        <taxon>Strepsirrhini</taxon>
        <taxon>Lorisiformes</taxon>
        <taxon>Galagidae</taxon>
        <taxon>Otolemur</taxon>
    </lineage>
</organism>
<keyword evidence="3 12" id="KW-0716">Sensory transduction</keyword>
<evidence type="ECO:0000256" key="12">
    <source>
        <dbReference type="RuleBase" id="RU363047"/>
    </source>
</evidence>
<dbReference type="HOGENOM" id="CLU_012526_1_0_1"/>
<evidence type="ECO:0000256" key="4">
    <source>
        <dbReference type="ARBA" id="ARBA00022692"/>
    </source>
</evidence>
<keyword evidence="5 12" id="KW-0552">Olfaction</keyword>
<feature type="domain" description="G-protein coupled receptors family 1 profile" evidence="13">
    <location>
        <begin position="54"/>
        <end position="303"/>
    </location>
</feature>
<dbReference type="InParanoid" id="H0XPE4"/>
<evidence type="ECO:0000259" key="13">
    <source>
        <dbReference type="PROSITE" id="PS50262"/>
    </source>
</evidence>
<dbReference type="InterPro" id="IPR017452">
    <property type="entry name" value="GPCR_Rhodpsn_7TM"/>
</dbReference>
<proteinExistence type="inferred from homology"/>
<evidence type="ECO:0000256" key="8">
    <source>
        <dbReference type="ARBA" id="ARBA00023136"/>
    </source>
</evidence>
<keyword evidence="8 12" id="KW-0472">Membrane</keyword>
<dbReference type="Pfam" id="PF13853">
    <property type="entry name" value="7tm_4"/>
    <property type="match status" value="1"/>
</dbReference>
<keyword evidence="4 11" id="KW-0812">Transmembrane</keyword>
<evidence type="ECO:0000313" key="15">
    <source>
        <dbReference type="Proteomes" id="UP000005225"/>
    </source>
</evidence>
<dbReference type="PANTHER" id="PTHR48018">
    <property type="entry name" value="OLFACTORY RECEPTOR"/>
    <property type="match status" value="1"/>
</dbReference>
<dbReference type="PROSITE" id="PS50262">
    <property type="entry name" value="G_PROTEIN_RECEP_F1_2"/>
    <property type="match status" value="1"/>
</dbReference>
<evidence type="ECO:0000256" key="6">
    <source>
        <dbReference type="ARBA" id="ARBA00022989"/>
    </source>
</evidence>
<keyword evidence="15" id="KW-1185">Reference proteome</keyword>
<dbReference type="InterPro" id="IPR000276">
    <property type="entry name" value="GPCR_Rhodpsn"/>
</dbReference>
<dbReference type="PRINTS" id="PR00245">
    <property type="entry name" value="OLFACTORYR"/>
</dbReference>
<evidence type="ECO:0000256" key="9">
    <source>
        <dbReference type="ARBA" id="ARBA00023170"/>
    </source>
</evidence>
<dbReference type="GO" id="GO:0004930">
    <property type="term" value="F:G protein-coupled receptor activity"/>
    <property type="evidence" value="ECO:0007669"/>
    <property type="project" value="UniProtKB-KW"/>
</dbReference>
<reference evidence="14" key="2">
    <citation type="submission" date="2025-08" db="UniProtKB">
        <authorList>
            <consortium name="Ensembl"/>
        </authorList>
    </citation>
    <scope>IDENTIFICATION</scope>
</reference>
<comment type="similarity">
    <text evidence="11">Belongs to the G-protein coupled receptor 1 family.</text>
</comment>
<protein>
    <recommendedName>
        <fullName evidence="12">Olfactory receptor</fullName>
    </recommendedName>
</protein>
<keyword evidence="7 11" id="KW-0297">G-protein coupled receptor</keyword>
<dbReference type="AlphaFoldDB" id="H0XPE4"/>
<feature type="transmembrane region" description="Helical" evidence="12">
    <location>
        <begin position="210"/>
        <end position="238"/>
    </location>
</feature>
<feature type="transmembrane region" description="Helical" evidence="12">
    <location>
        <begin position="250"/>
        <end position="273"/>
    </location>
</feature>
<evidence type="ECO:0000256" key="5">
    <source>
        <dbReference type="ARBA" id="ARBA00022725"/>
    </source>
</evidence>
<dbReference type="GeneTree" id="ENSGT01040000240383"/>
<feature type="transmembrane region" description="Helical" evidence="12">
    <location>
        <begin position="288"/>
        <end position="305"/>
    </location>
</feature>
<gene>
    <name evidence="14" type="primary">LOC100944543</name>
</gene>
<sequence>ILTFHFHRNLRREMALGNHSAAATFLLVGLTQQPELQLPLFLLFLGIYLVTVVGNLGMILLIAASPLLHTPMYYFLSSLSFTDLCYSSVITPKMLVNFLGKENWLLYSECMAQLFFFVVFVVAEGYLLTAMAYDRYVAICSPLLYNVLMSSRVCSLLVLAAFLLGFLSALAHTNAMMKLSFCKAHIINHYFCDVLPLLNLSCSSTHLNELLLFIIAGLNTLVPTLAVAISYAFIFSSILHIRSSEGRSKAFGTCSSHLMAVGIFFGSITFMYFKPPSSNSLDQEKVSSVFYTTVIPMLNPLIYSLRNKDVKKALKKVLVGR</sequence>